<keyword evidence="2" id="KW-0802">TPR repeat</keyword>
<keyword evidence="1" id="KW-0677">Repeat</keyword>
<protein>
    <recommendedName>
        <fullName evidence="6">OmpR/PhoB-type domain-containing protein</fullName>
    </recommendedName>
</protein>
<keyword evidence="3 4" id="KW-0238">DNA-binding</keyword>
<dbReference type="GO" id="GO:0003677">
    <property type="term" value="F:DNA binding"/>
    <property type="evidence" value="ECO:0007669"/>
    <property type="project" value="UniProtKB-UniRule"/>
</dbReference>
<keyword evidence="5" id="KW-1133">Transmembrane helix</keyword>
<dbReference type="STRING" id="435908.IDSA_07230"/>
<feature type="transmembrane region" description="Helical" evidence="5">
    <location>
        <begin position="127"/>
        <end position="148"/>
    </location>
</feature>
<dbReference type="PANTHER" id="PTHR45586">
    <property type="entry name" value="TPR REPEAT-CONTAINING PROTEIN PA4667"/>
    <property type="match status" value="1"/>
</dbReference>
<keyword evidence="5" id="KW-0812">Transmembrane</keyword>
<dbReference type="InterPro" id="IPR016032">
    <property type="entry name" value="Sig_transdc_resp-reg_C-effctor"/>
</dbReference>
<dbReference type="eggNOG" id="COG0457">
    <property type="taxonomic scope" value="Bacteria"/>
</dbReference>
<accession>A0A094IUT3</accession>
<sequence>MTDCSYQFNDYLFNPVQSQLCRPDGDRVLEYRIATLLDYFCRHPQQPLTKETLLQEVWAGRVVNEDSLSVAVSKLRKILGDNRSDPHYIKTIPGVGYQWLPQVEKVDCKEEHPVITQRKKGWLEQEYLRATMLAIVIVVFGLTGWFTYGRDAGLFAVNPNELLSPDARGQLLKASTLLTSPEPGPGSGTKEDDYLQAIAIYRDILKEYPDTIDAHLGIAEAKYNIGVASGYRVLSQHDDEILSIADYILEREPTHGRALILKAKTLFSTRWELDEAERYYARALEAMPDNASLYLGYTEFLIARGRFDDAEALLQELRRRQPDYYRYLNLALIYMMRGEPERAVAETQRLINSEIASDTHNYSLQRLGVIMGDDDLAMEHFLIIARQQDLAPETVAGYQNTFQRGGIKALYSQLLDEKTELNLGQYVPPISWARYAVVAGRTEEAVHWLEQGVAERQAMVLFTHVDPHYDPIRNHPGFQALLAKIPH</sequence>
<dbReference type="OrthoDB" id="9180348at2"/>
<dbReference type="PROSITE" id="PS51755">
    <property type="entry name" value="OMPR_PHOB"/>
    <property type="match status" value="1"/>
</dbReference>
<dbReference type="Gene3D" id="1.10.10.10">
    <property type="entry name" value="Winged helix-like DNA-binding domain superfamily/Winged helix DNA-binding domain"/>
    <property type="match status" value="1"/>
</dbReference>
<evidence type="ECO:0000256" key="5">
    <source>
        <dbReference type="SAM" id="Phobius"/>
    </source>
</evidence>
<evidence type="ECO:0000256" key="4">
    <source>
        <dbReference type="PROSITE-ProRule" id="PRU01091"/>
    </source>
</evidence>
<dbReference type="eggNOG" id="COG3710">
    <property type="taxonomic scope" value="Bacteria"/>
</dbReference>
<dbReference type="InterPro" id="IPR001867">
    <property type="entry name" value="OmpR/PhoB-type_DNA-bd"/>
</dbReference>
<dbReference type="Proteomes" id="UP000054363">
    <property type="component" value="Unassembled WGS sequence"/>
</dbReference>
<evidence type="ECO:0000256" key="1">
    <source>
        <dbReference type="ARBA" id="ARBA00022737"/>
    </source>
</evidence>
<dbReference type="AlphaFoldDB" id="A0A094IUT3"/>
<dbReference type="Pfam" id="PF00486">
    <property type="entry name" value="Trans_reg_C"/>
    <property type="match status" value="1"/>
</dbReference>
<dbReference type="RefSeq" id="WP_034775383.1">
    <property type="nucleotide sequence ID" value="NZ_JPER01000003.1"/>
</dbReference>
<dbReference type="InterPro" id="IPR011990">
    <property type="entry name" value="TPR-like_helical_dom_sf"/>
</dbReference>
<evidence type="ECO:0000313" key="8">
    <source>
        <dbReference type="Proteomes" id="UP000054363"/>
    </source>
</evidence>
<dbReference type="SUPFAM" id="SSF48452">
    <property type="entry name" value="TPR-like"/>
    <property type="match status" value="1"/>
</dbReference>
<reference evidence="7 8" key="1">
    <citation type="submission" date="2014-06" db="EMBL/GenBank/DDBJ databases">
        <title>The draft genome sequence of Idiomarina salinarum ISL-52.</title>
        <authorList>
            <person name="Du J."/>
            <person name="Shao Z."/>
        </authorList>
    </citation>
    <scope>NUCLEOTIDE SEQUENCE [LARGE SCALE GENOMIC DNA]</scope>
    <source>
        <strain evidence="7 8">ISL-52</strain>
    </source>
</reference>
<feature type="DNA-binding region" description="OmpR/PhoB-type" evidence="4">
    <location>
        <begin position="3"/>
        <end position="101"/>
    </location>
</feature>
<feature type="domain" description="OmpR/PhoB-type" evidence="6">
    <location>
        <begin position="3"/>
        <end position="101"/>
    </location>
</feature>
<dbReference type="CDD" id="cd00383">
    <property type="entry name" value="trans_reg_C"/>
    <property type="match status" value="1"/>
</dbReference>
<dbReference type="GO" id="GO:0006355">
    <property type="term" value="P:regulation of DNA-templated transcription"/>
    <property type="evidence" value="ECO:0007669"/>
    <property type="project" value="InterPro"/>
</dbReference>
<dbReference type="SUPFAM" id="SSF46894">
    <property type="entry name" value="C-terminal effector domain of the bipartite response regulators"/>
    <property type="match status" value="1"/>
</dbReference>
<dbReference type="PANTHER" id="PTHR45586:SF1">
    <property type="entry name" value="LIPOPOLYSACCHARIDE ASSEMBLY PROTEIN B"/>
    <property type="match status" value="1"/>
</dbReference>
<dbReference type="GO" id="GO:0000160">
    <property type="term" value="P:phosphorelay signal transduction system"/>
    <property type="evidence" value="ECO:0007669"/>
    <property type="project" value="InterPro"/>
</dbReference>
<dbReference type="Gene3D" id="1.25.40.10">
    <property type="entry name" value="Tetratricopeptide repeat domain"/>
    <property type="match status" value="1"/>
</dbReference>
<dbReference type="InterPro" id="IPR036388">
    <property type="entry name" value="WH-like_DNA-bd_sf"/>
</dbReference>
<organism evidence="7 8">
    <name type="scientific">Pseudidiomarina salinarum</name>
    <dbReference type="NCBI Taxonomy" id="435908"/>
    <lineage>
        <taxon>Bacteria</taxon>
        <taxon>Pseudomonadati</taxon>
        <taxon>Pseudomonadota</taxon>
        <taxon>Gammaproteobacteria</taxon>
        <taxon>Alteromonadales</taxon>
        <taxon>Idiomarinaceae</taxon>
        <taxon>Pseudidiomarina</taxon>
    </lineage>
</organism>
<gene>
    <name evidence="7" type="ORF">IDSA_07230</name>
</gene>
<name>A0A094IUT3_9GAMM</name>
<dbReference type="SMART" id="SM00862">
    <property type="entry name" value="Trans_reg_C"/>
    <property type="match status" value="1"/>
</dbReference>
<evidence type="ECO:0000313" key="7">
    <source>
        <dbReference type="EMBL" id="KFZ30862.1"/>
    </source>
</evidence>
<dbReference type="Pfam" id="PF13174">
    <property type="entry name" value="TPR_6"/>
    <property type="match status" value="1"/>
</dbReference>
<evidence type="ECO:0000256" key="3">
    <source>
        <dbReference type="ARBA" id="ARBA00023125"/>
    </source>
</evidence>
<dbReference type="Pfam" id="PF14559">
    <property type="entry name" value="TPR_19"/>
    <property type="match status" value="1"/>
</dbReference>
<keyword evidence="8" id="KW-1185">Reference proteome</keyword>
<proteinExistence type="predicted"/>
<evidence type="ECO:0000259" key="6">
    <source>
        <dbReference type="PROSITE" id="PS51755"/>
    </source>
</evidence>
<dbReference type="EMBL" id="JPER01000003">
    <property type="protein sequence ID" value="KFZ30862.1"/>
    <property type="molecule type" value="Genomic_DNA"/>
</dbReference>
<dbReference type="InterPro" id="IPR019734">
    <property type="entry name" value="TPR_rpt"/>
</dbReference>
<dbReference type="InterPro" id="IPR051012">
    <property type="entry name" value="CellSynth/LPSAsmb/PSIAsmb"/>
</dbReference>
<evidence type="ECO:0000256" key="2">
    <source>
        <dbReference type="ARBA" id="ARBA00022803"/>
    </source>
</evidence>
<keyword evidence="5" id="KW-0472">Membrane</keyword>
<comment type="caution">
    <text evidence="7">The sequence shown here is derived from an EMBL/GenBank/DDBJ whole genome shotgun (WGS) entry which is preliminary data.</text>
</comment>